<dbReference type="Gene3D" id="3.90.1570.10">
    <property type="entry name" value="tt1808, chain A"/>
    <property type="match status" value="1"/>
</dbReference>
<dbReference type="InterPro" id="IPR012296">
    <property type="entry name" value="Nuclease_put_TT1808"/>
</dbReference>
<proteinExistence type="predicted"/>
<dbReference type="CDD" id="cd06260">
    <property type="entry name" value="DUF820-like"/>
    <property type="match status" value="1"/>
</dbReference>
<dbReference type="AlphaFoldDB" id="A0A3P1BFE4"/>
<dbReference type="Proteomes" id="UP000271925">
    <property type="component" value="Unassembled WGS sequence"/>
</dbReference>
<evidence type="ECO:0000259" key="1">
    <source>
        <dbReference type="Pfam" id="PF05685"/>
    </source>
</evidence>
<dbReference type="RefSeq" id="WP_124877810.1">
    <property type="nucleotide sequence ID" value="NZ_RQJO01000011.1"/>
</dbReference>
<organism evidence="2 3">
    <name type="scientific">Larkinella rosea</name>
    <dbReference type="NCBI Taxonomy" id="2025312"/>
    <lineage>
        <taxon>Bacteria</taxon>
        <taxon>Pseudomonadati</taxon>
        <taxon>Bacteroidota</taxon>
        <taxon>Cytophagia</taxon>
        <taxon>Cytophagales</taxon>
        <taxon>Spirosomataceae</taxon>
        <taxon>Larkinella</taxon>
    </lineage>
</organism>
<accession>A0A3P1BFE4</accession>
<sequence length="155" mass="17767">METPFHDLIEEYHSEDIMSLNHSRLIHRISVALDRYDAEYDIFPELELELATGKCKPDICVYPKMPYDWLNDVIYFKNPPVMAVEVLSPKQGLSDITDKVTKIYFPAGVKTVWIVVPGLQLIQVLTSDGKRFTSTEGILTDPATQIQLDTSYIFR</sequence>
<evidence type="ECO:0000313" key="2">
    <source>
        <dbReference type="EMBL" id="RRA99778.1"/>
    </source>
</evidence>
<name>A0A3P1BFE4_9BACT</name>
<dbReference type="InterPro" id="IPR008538">
    <property type="entry name" value="Uma2"/>
</dbReference>
<dbReference type="EMBL" id="RQJO01000011">
    <property type="protein sequence ID" value="RRA99778.1"/>
    <property type="molecule type" value="Genomic_DNA"/>
</dbReference>
<keyword evidence="2" id="KW-0540">Nuclease</keyword>
<gene>
    <name evidence="2" type="ORF">EHT25_24405</name>
</gene>
<dbReference type="SUPFAM" id="SSF52980">
    <property type="entry name" value="Restriction endonuclease-like"/>
    <property type="match status" value="1"/>
</dbReference>
<keyword evidence="3" id="KW-1185">Reference proteome</keyword>
<keyword evidence="2" id="KW-0255">Endonuclease</keyword>
<keyword evidence="2" id="KW-0378">Hydrolase</keyword>
<feature type="domain" description="Putative restriction endonuclease" evidence="1">
    <location>
        <begin position="20"/>
        <end position="131"/>
    </location>
</feature>
<reference evidence="2 3" key="1">
    <citation type="submission" date="2018-11" db="EMBL/GenBank/DDBJ databases">
        <authorList>
            <person name="Zhou Z."/>
            <person name="Wang G."/>
        </authorList>
    </citation>
    <scope>NUCLEOTIDE SEQUENCE [LARGE SCALE GENOMIC DNA]</scope>
    <source>
        <strain evidence="2 3">KCTC52004</strain>
    </source>
</reference>
<dbReference type="InterPro" id="IPR011335">
    <property type="entry name" value="Restrct_endonuc-II-like"/>
</dbReference>
<evidence type="ECO:0000313" key="3">
    <source>
        <dbReference type="Proteomes" id="UP000271925"/>
    </source>
</evidence>
<dbReference type="Pfam" id="PF05685">
    <property type="entry name" value="Uma2"/>
    <property type="match status" value="1"/>
</dbReference>
<comment type="caution">
    <text evidence="2">The sequence shown here is derived from an EMBL/GenBank/DDBJ whole genome shotgun (WGS) entry which is preliminary data.</text>
</comment>
<dbReference type="GO" id="GO:0004519">
    <property type="term" value="F:endonuclease activity"/>
    <property type="evidence" value="ECO:0007669"/>
    <property type="project" value="UniProtKB-KW"/>
</dbReference>
<dbReference type="OrthoDB" id="952185at2"/>
<protein>
    <submittedName>
        <fullName evidence="2">Uma2 family endonuclease</fullName>
    </submittedName>
</protein>